<keyword evidence="1" id="KW-0812">Transmembrane</keyword>
<dbReference type="HOGENOM" id="CLU_111458_1_0_0"/>
<organism evidence="2 3">
    <name type="scientific">Mariprofundus ferrooxydans PV-1</name>
    <dbReference type="NCBI Taxonomy" id="314345"/>
    <lineage>
        <taxon>Bacteria</taxon>
        <taxon>Pseudomonadati</taxon>
        <taxon>Pseudomonadota</taxon>
        <taxon>Candidatius Mariprofundia</taxon>
        <taxon>Mariprofundales</taxon>
        <taxon>Mariprofundaceae</taxon>
        <taxon>Mariprofundus</taxon>
    </lineage>
</organism>
<name>Q0EVU0_9PROT</name>
<dbReference type="eggNOG" id="COG5456">
    <property type="taxonomic scope" value="Bacteria"/>
</dbReference>
<sequence length="180" mass="20279">MRFGADRAPETGGDMLSAQLKQDFRSPWLRGVLAIVGVTVLVNIGFIGYAFIFPPNLVVKDYYERGKNYFHDQHIRQEELPTAWRLQLMFPDPLSVNAPKLCRLYVMDHQGKPVRSGRVMLTAYRPNSSADDFKVALKLVDAGTFAAPVNFPLPGNWDVIARIDAGGQHFDTAQRIFVQK</sequence>
<dbReference type="STRING" id="314344.AL013_07425"/>
<gene>
    <name evidence="2" type="ORF">SPV1_10276</name>
</gene>
<evidence type="ECO:0008006" key="4">
    <source>
        <dbReference type="Google" id="ProtNLM"/>
    </source>
</evidence>
<evidence type="ECO:0000256" key="1">
    <source>
        <dbReference type="SAM" id="Phobius"/>
    </source>
</evidence>
<proteinExistence type="predicted"/>
<dbReference type="EMBL" id="AATS01000026">
    <property type="protein sequence ID" value="EAU53376.1"/>
    <property type="molecule type" value="Genomic_DNA"/>
</dbReference>
<comment type="caution">
    <text evidence="2">The sequence shown here is derived from an EMBL/GenBank/DDBJ whole genome shotgun (WGS) entry which is preliminary data.</text>
</comment>
<protein>
    <recommendedName>
        <fullName evidence="4">Nitrogen fixation protein FixH</fullName>
    </recommendedName>
</protein>
<keyword evidence="1" id="KW-0472">Membrane</keyword>
<evidence type="ECO:0000313" key="2">
    <source>
        <dbReference type="EMBL" id="EAU53376.1"/>
    </source>
</evidence>
<dbReference type="AlphaFoldDB" id="Q0EVU0"/>
<dbReference type="Proteomes" id="UP000005297">
    <property type="component" value="Unassembled WGS sequence"/>
</dbReference>
<dbReference type="InParanoid" id="Q0EVU0"/>
<dbReference type="InterPro" id="IPR008620">
    <property type="entry name" value="FixH"/>
</dbReference>
<reference evidence="2 3" key="1">
    <citation type="submission" date="2006-09" db="EMBL/GenBank/DDBJ databases">
        <authorList>
            <person name="Emerson D."/>
            <person name="Ferriera S."/>
            <person name="Johnson J."/>
            <person name="Kravitz S."/>
            <person name="Halpern A."/>
            <person name="Remington K."/>
            <person name="Beeson K."/>
            <person name="Tran B."/>
            <person name="Rogers Y.-H."/>
            <person name="Friedman R."/>
            <person name="Venter J.C."/>
        </authorList>
    </citation>
    <scope>NUCLEOTIDE SEQUENCE [LARGE SCALE GENOMIC DNA]</scope>
    <source>
        <strain evidence="2 3">PV-1</strain>
    </source>
</reference>
<accession>Q0EVU0</accession>
<keyword evidence="1" id="KW-1133">Transmembrane helix</keyword>
<dbReference type="Pfam" id="PF05751">
    <property type="entry name" value="FixH"/>
    <property type="match status" value="1"/>
</dbReference>
<feature type="transmembrane region" description="Helical" evidence="1">
    <location>
        <begin position="31"/>
        <end position="52"/>
    </location>
</feature>
<evidence type="ECO:0000313" key="3">
    <source>
        <dbReference type="Proteomes" id="UP000005297"/>
    </source>
</evidence>
<keyword evidence="3" id="KW-1185">Reference proteome</keyword>